<accession>A0A538SAT8</accession>
<evidence type="ECO:0000256" key="2">
    <source>
        <dbReference type="ARBA" id="ARBA00006742"/>
    </source>
</evidence>
<dbReference type="PANTHER" id="PTHR33909:SF1">
    <property type="entry name" value="SEC TRANSLOCON ACCESSORY COMPLEX SUBUNIT YAJC"/>
    <property type="match status" value="1"/>
</dbReference>
<reference evidence="11 12" key="1">
    <citation type="journal article" date="2019" name="Nat. Microbiol.">
        <title>Mediterranean grassland soil C-N compound turnover is dependent on rainfall and depth, and is mediated by genomically divergent microorganisms.</title>
        <authorList>
            <person name="Diamond S."/>
            <person name="Andeer P.F."/>
            <person name="Li Z."/>
            <person name="Crits-Christoph A."/>
            <person name="Burstein D."/>
            <person name="Anantharaman K."/>
            <person name="Lane K.R."/>
            <person name="Thomas B.C."/>
            <person name="Pan C."/>
            <person name="Northen T.R."/>
            <person name="Banfield J.F."/>
        </authorList>
    </citation>
    <scope>NUCLEOTIDE SEQUENCE [LARGE SCALE GENOMIC DNA]</scope>
    <source>
        <strain evidence="11">WS_3</strain>
    </source>
</reference>
<evidence type="ECO:0000256" key="10">
    <source>
        <dbReference type="SAM" id="Phobius"/>
    </source>
</evidence>
<evidence type="ECO:0000256" key="9">
    <source>
        <dbReference type="ARBA" id="ARBA00023136"/>
    </source>
</evidence>
<proteinExistence type="inferred from homology"/>
<keyword evidence="8" id="KW-0811">Translocation</keyword>
<evidence type="ECO:0000256" key="7">
    <source>
        <dbReference type="ARBA" id="ARBA00022989"/>
    </source>
</evidence>
<dbReference type="NCBIfam" id="TIGR00739">
    <property type="entry name" value="yajC"/>
    <property type="match status" value="1"/>
</dbReference>
<keyword evidence="5 10" id="KW-0812">Transmembrane</keyword>
<dbReference type="EMBL" id="VBOT01000140">
    <property type="protein sequence ID" value="TMQ48489.1"/>
    <property type="molecule type" value="Genomic_DNA"/>
</dbReference>
<dbReference type="AlphaFoldDB" id="A0A538SAT8"/>
<dbReference type="PRINTS" id="PR01853">
    <property type="entry name" value="YAJCTRNLCASE"/>
</dbReference>
<evidence type="ECO:0000256" key="6">
    <source>
        <dbReference type="ARBA" id="ARBA00022927"/>
    </source>
</evidence>
<dbReference type="Proteomes" id="UP000320184">
    <property type="component" value="Unassembled WGS sequence"/>
</dbReference>
<dbReference type="Pfam" id="PF02699">
    <property type="entry name" value="YajC"/>
    <property type="match status" value="1"/>
</dbReference>
<dbReference type="GO" id="GO:0015031">
    <property type="term" value="P:protein transport"/>
    <property type="evidence" value="ECO:0007669"/>
    <property type="project" value="UniProtKB-KW"/>
</dbReference>
<evidence type="ECO:0000256" key="5">
    <source>
        <dbReference type="ARBA" id="ARBA00022692"/>
    </source>
</evidence>
<evidence type="ECO:0000256" key="1">
    <source>
        <dbReference type="ARBA" id="ARBA00004162"/>
    </source>
</evidence>
<dbReference type="SMART" id="SM01323">
    <property type="entry name" value="YajC"/>
    <property type="match status" value="1"/>
</dbReference>
<evidence type="ECO:0000313" key="12">
    <source>
        <dbReference type="Proteomes" id="UP000320184"/>
    </source>
</evidence>
<keyword evidence="9 10" id="KW-0472">Membrane</keyword>
<evidence type="ECO:0000256" key="4">
    <source>
        <dbReference type="ARBA" id="ARBA00022475"/>
    </source>
</evidence>
<evidence type="ECO:0000313" key="11">
    <source>
        <dbReference type="EMBL" id="TMQ48489.1"/>
    </source>
</evidence>
<dbReference type="PANTHER" id="PTHR33909">
    <property type="entry name" value="SEC TRANSLOCON ACCESSORY COMPLEX SUBUNIT YAJC"/>
    <property type="match status" value="1"/>
</dbReference>
<gene>
    <name evidence="11" type="primary">yajC</name>
    <name evidence="11" type="ORF">E6K73_11890</name>
</gene>
<feature type="transmembrane region" description="Helical" evidence="10">
    <location>
        <begin position="20"/>
        <end position="41"/>
    </location>
</feature>
<comment type="similarity">
    <text evidence="2">Belongs to the YajC family.</text>
</comment>
<dbReference type="InterPro" id="IPR003849">
    <property type="entry name" value="Preprotein_translocase_YajC"/>
</dbReference>
<evidence type="ECO:0000256" key="3">
    <source>
        <dbReference type="ARBA" id="ARBA00022448"/>
    </source>
</evidence>
<keyword evidence="6" id="KW-0653">Protein transport</keyword>
<keyword evidence="3" id="KW-0813">Transport</keyword>
<comment type="subcellular location">
    <subcellularLocation>
        <location evidence="1">Cell membrane</location>
        <topology evidence="1">Single-pass membrane protein</topology>
    </subcellularLocation>
</comment>
<sequence>MPIVDAFAQSQGSPPSSNPTITMLLTLLQFVPILLIVYLLILRPQRQRQKQLDKMLKELKKGDRVLTQGGIFGTVVGLDDSKAVLSIAEGTKVEFSKGSIVQVLTGDGK</sequence>
<comment type="caution">
    <text evidence="11">The sequence shown here is derived from an EMBL/GenBank/DDBJ whole genome shotgun (WGS) entry which is preliminary data.</text>
</comment>
<evidence type="ECO:0000256" key="8">
    <source>
        <dbReference type="ARBA" id="ARBA00023010"/>
    </source>
</evidence>
<dbReference type="GO" id="GO:0005886">
    <property type="term" value="C:plasma membrane"/>
    <property type="evidence" value="ECO:0007669"/>
    <property type="project" value="UniProtKB-SubCell"/>
</dbReference>
<name>A0A538SAT8_UNCEI</name>
<keyword evidence="4" id="KW-1003">Cell membrane</keyword>
<keyword evidence="7 10" id="KW-1133">Transmembrane helix</keyword>
<organism evidence="11 12">
    <name type="scientific">Eiseniibacteriota bacterium</name>
    <dbReference type="NCBI Taxonomy" id="2212470"/>
    <lineage>
        <taxon>Bacteria</taxon>
        <taxon>Candidatus Eiseniibacteriota</taxon>
    </lineage>
</organism>
<protein>
    <submittedName>
        <fullName evidence="11">Preprotein translocase subunit YajC</fullName>
    </submittedName>
</protein>